<accession>A0A919NQH8</accession>
<dbReference type="InterPro" id="IPR009057">
    <property type="entry name" value="Homeodomain-like_sf"/>
</dbReference>
<dbReference type="Pfam" id="PF16859">
    <property type="entry name" value="TetR_C_11"/>
    <property type="match status" value="1"/>
</dbReference>
<dbReference type="Pfam" id="PF00440">
    <property type="entry name" value="TetR_N"/>
    <property type="match status" value="1"/>
</dbReference>
<dbReference type="InterPro" id="IPR036271">
    <property type="entry name" value="Tet_transcr_reg_TetR-rel_C_sf"/>
</dbReference>
<keyword evidence="2 4" id="KW-0238">DNA-binding</keyword>
<feature type="domain" description="HTH tetR-type" evidence="5">
    <location>
        <begin position="8"/>
        <end position="68"/>
    </location>
</feature>
<evidence type="ECO:0000259" key="5">
    <source>
        <dbReference type="PROSITE" id="PS50977"/>
    </source>
</evidence>
<reference evidence="6" key="1">
    <citation type="submission" date="2021-01" db="EMBL/GenBank/DDBJ databases">
        <title>Whole genome shotgun sequence of Actinoplanes tereljensis NBRC 105297.</title>
        <authorList>
            <person name="Komaki H."/>
            <person name="Tamura T."/>
        </authorList>
    </citation>
    <scope>NUCLEOTIDE SEQUENCE</scope>
    <source>
        <strain evidence="6">NBRC 105297</strain>
    </source>
</reference>
<dbReference type="Gene3D" id="1.10.357.10">
    <property type="entry name" value="Tetracycline Repressor, domain 2"/>
    <property type="match status" value="1"/>
</dbReference>
<dbReference type="InterPro" id="IPR011075">
    <property type="entry name" value="TetR_C"/>
</dbReference>
<keyword evidence="1" id="KW-0805">Transcription regulation</keyword>
<name>A0A919NQH8_9ACTN</name>
<dbReference type="Gene3D" id="1.10.10.60">
    <property type="entry name" value="Homeodomain-like"/>
    <property type="match status" value="1"/>
</dbReference>
<dbReference type="PANTHER" id="PTHR30055:SF148">
    <property type="entry name" value="TETR-FAMILY TRANSCRIPTIONAL REGULATOR"/>
    <property type="match status" value="1"/>
</dbReference>
<dbReference type="InterPro" id="IPR001647">
    <property type="entry name" value="HTH_TetR"/>
</dbReference>
<evidence type="ECO:0000256" key="3">
    <source>
        <dbReference type="ARBA" id="ARBA00023163"/>
    </source>
</evidence>
<dbReference type="SUPFAM" id="SSF48498">
    <property type="entry name" value="Tetracyclin repressor-like, C-terminal domain"/>
    <property type="match status" value="1"/>
</dbReference>
<keyword evidence="3" id="KW-0804">Transcription</keyword>
<comment type="caution">
    <text evidence="6">The sequence shown here is derived from an EMBL/GenBank/DDBJ whole genome shotgun (WGS) entry which is preliminary data.</text>
</comment>
<protein>
    <submittedName>
        <fullName evidence="6">TetR family transcriptional regulator</fullName>
    </submittedName>
</protein>
<dbReference type="RefSeq" id="WP_203808647.1">
    <property type="nucleotide sequence ID" value="NZ_BOMY01000031.1"/>
</dbReference>
<evidence type="ECO:0000256" key="2">
    <source>
        <dbReference type="ARBA" id="ARBA00023125"/>
    </source>
</evidence>
<dbReference type="GO" id="GO:0003700">
    <property type="term" value="F:DNA-binding transcription factor activity"/>
    <property type="evidence" value="ECO:0007669"/>
    <property type="project" value="TreeGrafter"/>
</dbReference>
<evidence type="ECO:0000313" key="7">
    <source>
        <dbReference type="Proteomes" id="UP000623608"/>
    </source>
</evidence>
<dbReference type="PANTHER" id="PTHR30055">
    <property type="entry name" value="HTH-TYPE TRANSCRIPTIONAL REGULATOR RUTR"/>
    <property type="match status" value="1"/>
</dbReference>
<keyword evidence="7" id="KW-1185">Reference proteome</keyword>
<evidence type="ECO:0000313" key="6">
    <source>
        <dbReference type="EMBL" id="GIF21777.1"/>
    </source>
</evidence>
<gene>
    <name evidence="6" type="ORF">Ate02nite_45070</name>
</gene>
<dbReference type="Proteomes" id="UP000623608">
    <property type="component" value="Unassembled WGS sequence"/>
</dbReference>
<feature type="DNA-binding region" description="H-T-H motif" evidence="4">
    <location>
        <begin position="31"/>
        <end position="50"/>
    </location>
</feature>
<evidence type="ECO:0000256" key="4">
    <source>
        <dbReference type="PROSITE-ProRule" id="PRU00335"/>
    </source>
</evidence>
<dbReference type="SUPFAM" id="SSF46689">
    <property type="entry name" value="Homeodomain-like"/>
    <property type="match status" value="1"/>
</dbReference>
<evidence type="ECO:0000256" key="1">
    <source>
        <dbReference type="ARBA" id="ARBA00023015"/>
    </source>
</evidence>
<dbReference type="EMBL" id="BOMY01000031">
    <property type="protein sequence ID" value="GIF21777.1"/>
    <property type="molecule type" value="Genomic_DNA"/>
</dbReference>
<dbReference type="InterPro" id="IPR050109">
    <property type="entry name" value="HTH-type_TetR-like_transc_reg"/>
</dbReference>
<organism evidence="6 7">
    <name type="scientific">Paractinoplanes tereljensis</name>
    <dbReference type="NCBI Taxonomy" id="571912"/>
    <lineage>
        <taxon>Bacteria</taxon>
        <taxon>Bacillati</taxon>
        <taxon>Actinomycetota</taxon>
        <taxon>Actinomycetes</taxon>
        <taxon>Micromonosporales</taxon>
        <taxon>Micromonosporaceae</taxon>
        <taxon>Paractinoplanes</taxon>
    </lineage>
</organism>
<dbReference type="AlphaFoldDB" id="A0A919NQH8"/>
<sequence length="199" mass="21945">MPTRRRGEELEATILEAAWAEIQEHGYNRLTVEGVAARAQTGKQVLYRRWPNRAQLAVAAIRHTLGPLVTEAPDTGSLREDYLTVLRLMAGRARHYTPELLHGLMPEVWGLAGEISSALPGVIAEILRNAAARGEITHADLPERVAMLPLDLVRYEGMRSVVRWAEITEADAEKVVADILDTVFLPLVMALAGPSSRPE</sequence>
<dbReference type="PROSITE" id="PS50977">
    <property type="entry name" value="HTH_TETR_2"/>
    <property type="match status" value="1"/>
</dbReference>
<dbReference type="GO" id="GO:0000976">
    <property type="term" value="F:transcription cis-regulatory region binding"/>
    <property type="evidence" value="ECO:0007669"/>
    <property type="project" value="TreeGrafter"/>
</dbReference>
<proteinExistence type="predicted"/>